<dbReference type="Proteomes" id="UP000618240">
    <property type="component" value="Unassembled WGS sequence"/>
</dbReference>
<dbReference type="RefSeq" id="WP_225687633.1">
    <property type="nucleotide sequence ID" value="NZ_JAERSE020000002.1"/>
</dbReference>
<evidence type="ECO:0000313" key="1">
    <source>
        <dbReference type="EMBL" id="MCA6067162.1"/>
    </source>
</evidence>
<dbReference type="PROSITE" id="PS51257">
    <property type="entry name" value="PROKAR_LIPOPROTEIN"/>
    <property type="match status" value="1"/>
</dbReference>
<proteinExistence type="predicted"/>
<comment type="caution">
    <text evidence="1">The sequence shown here is derived from an EMBL/GenBank/DDBJ whole genome shotgun (WGS) entry which is preliminary data.</text>
</comment>
<evidence type="ECO:0008006" key="3">
    <source>
        <dbReference type="Google" id="ProtNLM"/>
    </source>
</evidence>
<keyword evidence="2" id="KW-1185">Reference proteome</keyword>
<accession>A0ABS7ZZL0</accession>
<name>A0ABS7ZZL0_9FLAO</name>
<sequence>MKRFFVDLKFLEKIRMNKSLLVLIVLLISCKKKKTFADNIALSFPKDNNISIQKFNEDTNEMGSNLLYKGEILPKIEVKYFKDIFPEPPPPPRSNESEKDYAERIKRLNDSINHVIDPYFRSEELKILDTEEYLIDSLSNKNLSIIVKEKDTIPLYKMDYDTREIKIHKAYPVYIKNISSKVLKIPIEASHVEQYVFNNKEFQYIRNSNNMICGTTLGPKHYFQLIPNEIMIYAVPYFKKGSKRKAKIVFFKAYSKEFEIPVDEKIIQNQRSTRYLK</sequence>
<reference evidence="1 2" key="1">
    <citation type="submission" date="2021-09" db="EMBL/GenBank/DDBJ databases">
        <title>Genome sequencing and assembly of Chryseobacterium sp. RG1.</title>
        <authorList>
            <person name="Chhetri G."/>
        </authorList>
    </citation>
    <scope>NUCLEOTIDE SEQUENCE [LARGE SCALE GENOMIC DNA]</scope>
    <source>
        <strain evidence="1 2">RG1</strain>
    </source>
</reference>
<dbReference type="EMBL" id="JAERSE020000002">
    <property type="protein sequence ID" value="MCA6067162.1"/>
    <property type="molecule type" value="Genomic_DNA"/>
</dbReference>
<evidence type="ECO:0000313" key="2">
    <source>
        <dbReference type="Proteomes" id="UP000618240"/>
    </source>
</evidence>
<protein>
    <recommendedName>
        <fullName evidence="3">Lipoprotein</fullName>
    </recommendedName>
</protein>
<gene>
    <name evidence="1" type="ORF">JI747_008230</name>
</gene>
<organism evidence="1 2">
    <name type="scientific">Chryseobacterium tagetis</name>
    <dbReference type="NCBI Taxonomy" id="2801334"/>
    <lineage>
        <taxon>Bacteria</taxon>
        <taxon>Pseudomonadati</taxon>
        <taxon>Bacteroidota</taxon>
        <taxon>Flavobacteriia</taxon>
        <taxon>Flavobacteriales</taxon>
        <taxon>Weeksellaceae</taxon>
        <taxon>Chryseobacterium group</taxon>
        <taxon>Chryseobacterium</taxon>
    </lineage>
</organism>